<reference evidence="1" key="2">
    <citation type="journal article" date="2015" name="Fish Shellfish Immunol.">
        <title>Early steps in the European eel (Anguilla anguilla)-Vibrio vulnificus interaction in the gills: Role of the RtxA13 toxin.</title>
        <authorList>
            <person name="Callol A."/>
            <person name="Pajuelo D."/>
            <person name="Ebbesson L."/>
            <person name="Teles M."/>
            <person name="MacKenzie S."/>
            <person name="Amaro C."/>
        </authorList>
    </citation>
    <scope>NUCLEOTIDE SEQUENCE</scope>
</reference>
<organism evidence="1">
    <name type="scientific">Anguilla anguilla</name>
    <name type="common">European freshwater eel</name>
    <name type="synonym">Muraena anguilla</name>
    <dbReference type="NCBI Taxonomy" id="7936"/>
    <lineage>
        <taxon>Eukaryota</taxon>
        <taxon>Metazoa</taxon>
        <taxon>Chordata</taxon>
        <taxon>Craniata</taxon>
        <taxon>Vertebrata</taxon>
        <taxon>Euteleostomi</taxon>
        <taxon>Actinopterygii</taxon>
        <taxon>Neopterygii</taxon>
        <taxon>Teleostei</taxon>
        <taxon>Anguilliformes</taxon>
        <taxon>Anguillidae</taxon>
        <taxon>Anguilla</taxon>
    </lineage>
</organism>
<proteinExistence type="predicted"/>
<protein>
    <submittedName>
        <fullName evidence="1">Uncharacterized protein</fullName>
    </submittedName>
</protein>
<dbReference type="AlphaFoldDB" id="A0A0E9VT81"/>
<accession>A0A0E9VT81</accession>
<reference evidence="1" key="1">
    <citation type="submission" date="2014-11" db="EMBL/GenBank/DDBJ databases">
        <authorList>
            <person name="Amaro Gonzalez C."/>
        </authorList>
    </citation>
    <scope>NUCLEOTIDE SEQUENCE</scope>
</reference>
<dbReference type="EMBL" id="GBXM01027283">
    <property type="protein sequence ID" value="JAH81294.1"/>
    <property type="molecule type" value="Transcribed_RNA"/>
</dbReference>
<sequence length="28" mass="2991">MDQDGEGSKNSAIAWRFIASDRPSLPAA</sequence>
<evidence type="ECO:0000313" key="1">
    <source>
        <dbReference type="EMBL" id="JAH81294.1"/>
    </source>
</evidence>
<name>A0A0E9VT81_ANGAN</name>